<sequence>MSLAESRAVVEWGALWTRVLAAGSDRVEVRSSPAALAMGDPLAVVVPDRWLDGSPRGVLQHESFRRELAAFSELRWYGRSPAAAALAAQGRGSGTYFVCDLGWSGASFGLCEVERRSIRVLATAFEPRAGGGAYAQSVTEGMPTQVRERFAEVQASKAARARAVLPRATGEHLDDPVYTFDSGFEITAGRLLERFGPVAEVLGERIRELDWTFDTCVLSGGFGEFPLVETVLPEHVRLGPEAAVRGGALLDSGVFGMAPPAQVEVRLPVHRVRNGLLEDADVLLTPGPGNFATLEQERLVVNAAPNGRLTVTMNGRLGELPIAQIAPALSVDACQVGLRASLDGPAALLLVPASGGEPAVVPLDGWEPA</sequence>
<dbReference type="EMBL" id="JAGEOJ010000026">
    <property type="protein sequence ID" value="MBO2454406.1"/>
    <property type="molecule type" value="Genomic_DNA"/>
</dbReference>
<reference evidence="1" key="1">
    <citation type="submission" date="2021-03" db="EMBL/GenBank/DDBJ databases">
        <authorList>
            <person name="Kanchanasin P."/>
            <person name="Saeng-In P."/>
            <person name="Phongsopitanun W."/>
            <person name="Yuki M."/>
            <person name="Kudo T."/>
            <person name="Ohkuma M."/>
            <person name="Tanasupawat S."/>
        </authorList>
    </citation>
    <scope>NUCLEOTIDE SEQUENCE</scope>
    <source>
        <strain evidence="1">GKU 128</strain>
    </source>
</reference>
<accession>A0A939PKF4</accession>
<name>A0A939PKF4_9ACTN</name>
<organism evidence="1 2">
    <name type="scientific">Actinomadura barringtoniae</name>
    <dbReference type="NCBI Taxonomy" id="1427535"/>
    <lineage>
        <taxon>Bacteria</taxon>
        <taxon>Bacillati</taxon>
        <taxon>Actinomycetota</taxon>
        <taxon>Actinomycetes</taxon>
        <taxon>Streptosporangiales</taxon>
        <taxon>Thermomonosporaceae</taxon>
        <taxon>Actinomadura</taxon>
    </lineage>
</organism>
<dbReference type="InterPro" id="IPR043129">
    <property type="entry name" value="ATPase_NBD"/>
</dbReference>
<gene>
    <name evidence="1" type="ORF">J4573_45475</name>
</gene>
<evidence type="ECO:0000313" key="1">
    <source>
        <dbReference type="EMBL" id="MBO2454406.1"/>
    </source>
</evidence>
<dbReference type="Proteomes" id="UP000669179">
    <property type="component" value="Unassembled WGS sequence"/>
</dbReference>
<dbReference type="SUPFAM" id="SSF53067">
    <property type="entry name" value="Actin-like ATPase domain"/>
    <property type="match status" value="1"/>
</dbReference>
<dbReference type="AlphaFoldDB" id="A0A939PKF4"/>
<proteinExistence type="predicted"/>
<evidence type="ECO:0000313" key="2">
    <source>
        <dbReference type="Proteomes" id="UP000669179"/>
    </source>
</evidence>
<dbReference type="RefSeq" id="WP_208262615.1">
    <property type="nucleotide sequence ID" value="NZ_JAGEOJ010000026.1"/>
</dbReference>
<protein>
    <submittedName>
        <fullName evidence="1">Uncharacterized protein</fullName>
    </submittedName>
</protein>
<comment type="caution">
    <text evidence="1">The sequence shown here is derived from an EMBL/GenBank/DDBJ whole genome shotgun (WGS) entry which is preliminary data.</text>
</comment>
<keyword evidence="2" id="KW-1185">Reference proteome</keyword>